<feature type="region of interest" description="Disordered" evidence="1">
    <location>
        <begin position="241"/>
        <end position="264"/>
    </location>
</feature>
<evidence type="ECO:0000313" key="2">
    <source>
        <dbReference type="EMBL" id="DAF64692.1"/>
    </source>
</evidence>
<feature type="compositionally biased region" description="Basic and acidic residues" evidence="1">
    <location>
        <begin position="1"/>
        <end position="22"/>
    </location>
</feature>
<name>A0A8S5TNH5_9CAUD</name>
<proteinExistence type="predicted"/>
<dbReference type="EMBL" id="BK032865">
    <property type="protein sequence ID" value="DAF64692.1"/>
    <property type="molecule type" value="Genomic_DNA"/>
</dbReference>
<feature type="region of interest" description="Disordered" evidence="1">
    <location>
        <begin position="1"/>
        <end position="62"/>
    </location>
</feature>
<accession>A0A8S5TNH5</accession>
<reference evidence="2" key="1">
    <citation type="journal article" date="2021" name="Proc. Natl. Acad. Sci. U.S.A.">
        <title>A Catalog of Tens of Thousands of Viruses from Human Metagenomes Reveals Hidden Associations with Chronic Diseases.</title>
        <authorList>
            <person name="Tisza M.J."/>
            <person name="Buck C.B."/>
        </authorList>
    </citation>
    <scope>NUCLEOTIDE SEQUENCE</scope>
    <source>
        <strain evidence="2">Ct90d35</strain>
    </source>
</reference>
<organism evidence="2">
    <name type="scientific">Podoviridae sp. ct90d35</name>
    <dbReference type="NCBI Taxonomy" id="2827724"/>
    <lineage>
        <taxon>Viruses</taxon>
        <taxon>Duplodnaviria</taxon>
        <taxon>Heunggongvirae</taxon>
        <taxon>Uroviricota</taxon>
        <taxon>Caudoviricetes</taxon>
    </lineage>
</organism>
<evidence type="ECO:0000256" key="1">
    <source>
        <dbReference type="SAM" id="MobiDB-lite"/>
    </source>
</evidence>
<feature type="compositionally biased region" description="Gly residues" evidence="1">
    <location>
        <begin position="246"/>
        <end position="262"/>
    </location>
</feature>
<protein>
    <submittedName>
        <fullName evidence="2">Uncharacterized protein</fullName>
    </submittedName>
</protein>
<sequence length="319" mass="35486">MAATVKKEEEKTREEQTQEEKLSGIASIMGKNQYTPGDTVQQAQQRLNAKREDKPGQYSSRWQEQMDGILRSILNRKEFRYDVNADPLFQQYRDQYTRAGQTAMQDTMGKAAQLTGGYGNSYAQQAGQQTYNTYMQGLTDKIPELYSLALQAYNNQGNDLKDRYSLLGTADNQDYGRYRDSVSDYNTELDRLTNEYNTERSYDYGQYRDNMTDAQQRWTNAWTLYQKGYKTPEILEILGLPEDGGKTGGGGGGHSGGSGRKGTGSVDLATEAAKIASTYGGSAAYKYINDQLGGKTTSAEANKAKQAAINAAAKANKRY</sequence>
<feature type="compositionally biased region" description="Polar residues" evidence="1">
    <location>
        <begin position="30"/>
        <end position="47"/>
    </location>
</feature>